<reference evidence="2" key="1">
    <citation type="submission" date="2023-03" db="EMBL/GenBank/DDBJ databases">
        <title>Massive genome expansion in bonnet fungi (Mycena s.s.) driven by repeated elements and novel gene families across ecological guilds.</title>
        <authorList>
            <consortium name="Lawrence Berkeley National Laboratory"/>
            <person name="Harder C.B."/>
            <person name="Miyauchi S."/>
            <person name="Viragh M."/>
            <person name="Kuo A."/>
            <person name="Thoen E."/>
            <person name="Andreopoulos B."/>
            <person name="Lu D."/>
            <person name="Skrede I."/>
            <person name="Drula E."/>
            <person name="Henrissat B."/>
            <person name="Morin E."/>
            <person name="Kohler A."/>
            <person name="Barry K."/>
            <person name="LaButti K."/>
            <person name="Morin E."/>
            <person name="Salamov A."/>
            <person name="Lipzen A."/>
            <person name="Mereny Z."/>
            <person name="Hegedus B."/>
            <person name="Baldrian P."/>
            <person name="Stursova M."/>
            <person name="Weitz H."/>
            <person name="Taylor A."/>
            <person name="Grigoriev I.V."/>
            <person name="Nagy L.G."/>
            <person name="Martin F."/>
            <person name="Kauserud H."/>
        </authorList>
    </citation>
    <scope>NUCLEOTIDE SEQUENCE</scope>
    <source>
        <strain evidence="2">CBHHK200</strain>
    </source>
</reference>
<keyword evidence="3" id="KW-1185">Reference proteome</keyword>
<feature type="compositionally biased region" description="Pro residues" evidence="1">
    <location>
        <begin position="166"/>
        <end position="176"/>
    </location>
</feature>
<comment type="caution">
    <text evidence="2">The sequence shown here is derived from an EMBL/GenBank/DDBJ whole genome shotgun (WGS) entry which is preliminary data.</text>
</comment>
<dbReference type="Proteomes" id="UP001218188">
    <property type="component" value="Unassembled WGS sequence"/>
</dbReference>
<protein>
    <submittedName>
        <fullName evidence="2">Uncharacterized protein</fullName>
    </submittedName>
</protein>
<evidence type="ECO:0000313" key="2">
    <source>
        <dbReference type="EMBL" id="KAJ7034510.1"/>
    </source>
</evidence>
<feature type="region of interest" description="Disordered" evidence="1">
    <location>
        <begin position="166"/>
        <end position="189"/>
    </location>
</feature>
<evidence type="ECO:0000313" key="3">
    <source>
        <dbReference type="Proteomes" id="UP001218188"/>
    </source>
</evidence>
<sequence>MTWAGVSRVGSRALWGRWSGTRSAGLARGFLMARGYHVGRIRSWTRWLLSAAERERMAAPDIISGGQPPLTPTSMPVFPPTATTVHALPRAPPIRIPRRARGTVWGVLDGARGEGRGQGHRNVVLTQRSRGALRTLVDAYPMCGLDVFVATGGTLYQGRCSRLYTRPPPAPLPSPSPSSHSHGKTHMHMKPETQMRATNGHQPMLLRLGLPLDDQNAVHLPQPPAFLHSQSAYFTPGHKRSHSWGAANAPPLPSWAND</sequence>
<dbReference type="EMBL" id="JARJCM010000056">
    <property type="protein sequence ID" value="KAJ7034510.1"/>
    <property type="molecule type" value="Genomic_DNA"/>
</dbReference>
<dbReference type="AlphaFoldDB" id="A0AAD6SXC2"/>
<organism evidence="2 3">
    <name type="scientific">Mycena alexandri</name>
    <dbReference type="NCBI Taxonomy" id="1745969"/>
    <lineage>
        <taxon>Eukaryota</taxon>
        <taxon>Fungi</taxon>
        <taxon>Dikarya</taxon>
        <taxon>Basidiomycota</taxon>
        <taxon>Agaricomycotina</taxon>
        <taxon>Agaricomycetes</taxon>
        <taxon>Agaricomycetidae</taxon>
        <taxon>Agaricales</taxon>
        <taxon>Marasmiineae</taxon>
        <taxon>Mycenaceae</taxon>
        <taxon>Mycena</taxon>
    </lineage>
</organism>
<gene>
    <name evidence="2" type="ORF">C8F04DRAFT_1259752</name>
</gene>
<evidence type="ECO:0000256" key="1">
    <source>
        <dbReference type="SAM" id="MobiDB-lite"/>
    </source>
</evidence>
<proteinExistence type="predicted"/>
<feature type="region of interest" description="Disordered" evidence="1">
    <location>
        <begin position="237"/>
        <end position="258"/>
    </location>
</feature>
<name>A0AAD6SXC2_9AGAR</name>
<accession>A0AAD6SXC2</accession>